<accession>A0A9N8ECI4</accession>
<organism evidence="1 2">
    <name type="scientific">Seminavis robusta</name>
    <dbReference type="NCBI Taxonomy" id="568900"/>
    <lineage>
        <taxon>Eukaryota</taxon>
        <taxon>Sar</taxon>
        <taxon>Stramenopiles</taxon>
        <taxon>Ochrophyta</taxon>
        <taxon>Bacillariophyta</taxon>
        <taxon>Bacillariophyceae</taxon>
        <taxon>Bacillariophycidae</taxon>
        <taxon>Naviculales</taxon>
        <taxon>Naviculaceae</taxon>
        <taxon>Seminavis</taxon>
    </lineage>
</organism>
<protein>
    <submittedName>
        <fullName evidence="1">Uncharacterized protein</fullName>
    </submittedName>
</protein>
<dbReference type="Proteomes" id="UP001153069">
    <property type="component" value="Unassembled WGS sequence"/>
</dbReference>
<name>A0A9N8ECI4_9STRA</name>
<keyword evidence="2" id="KW-1185">Reference proteome</keyword>
<gene>
    <name evidence="1" type="ORF">SEMRO_755_G197640.1</name>
</gene>
<reference evidence="1" key="1">
    <citation type="submission" date="2020-06" db="EMBL/GenBank/DDBJ databases">
        <authorList>
            <consortium name="Plant Systems Biology data submission"/>
        </authorList>
    </citation>
    <scope>NUCLEOTIDE SEQUENCE</scope>
    <source>
        <strain evidence="1">D6</strain>
    </source>
</reference>
<evidence type="ECO:0000313" key="1">
    <source>
        <dbReference type="EMBL" id="CAB9516020.1"/>
    </source>
</evidence>
<proteinExistence type="predicted"/>
<dbReference type="EMBL" id="CAICTM010000754">
    <property type="protein sequence ID" value="CAB9516020.1"/>
    <property type="molecule type" value="Genomic_DNA"/>
</dbReference>
<dbReference type="InterPro" id="IPR036770">
    <property type="entry name" value="Ankyrin_rpt-contain_sf"/>
</dbReference>
<dbReference type="AlphaFoldDB" id="A0A9N8ECI4"/>
<comment type="caution">
    <text evidence="1">The sequence shown here is derived from an EMBL/GenBank/DDBJ whole genome shotgun (WGS) entry which is preliminary data.</text>
</comment>
<dbReference type="SUPFAM" id="SSF48403">
    <property type="entry name" value="Ankyrin repeat"/>
    <property type="match status" value="1"/>
</dbReference>
<evidence type="ECO:0000313" key="2">
    <source>
        <dbReference type="Proteomes" id="UP001153069"/>
    </source>
</evidence>
<dbReference type="Gene3D" id="1.25.40.20">
    <property type="entry name" value="Ankyrin repeat-containing domain"/>
    <property type="match status" value="1"/>
</dbReference>
<sequence length="199" mass="22748">MPPVQLDKRDLTKAELKKFGNSLWPAKPEEDPTELKELLDCCFYHYGEDDDHDEADADEQWKNFSAYTRKVGGFAWLNALHAFDGDKVLDTPLTYVLSHDPDECGFVSFLLQMGADANVRNSSGQPPLFLFLNAGIAKRYRTFSLLMESGANDKAVYGGMTMVQFAKEVKENDRVGKMVWEDFQQKYPEQLGTKRQRDF</sequence>